<feature type="signal peptide" evidence="3">
    <location>
        <begin position="1"/>
        <end position="21"/>
    </location>
</feature>
<gene>
    <name evidence="4" type="ORF">CkaCkLH20_02329</name>
</gene>
<keyword evidence="2" id="KW-1133">Transmembrane helix</keyword>
<dbReference type="AlphaFoldDB" id="A0A9P6IIS4"/>
<feature type="region of interest" description="Disordered" evidence="1">
    <location>
        <begin position="208"/>
        <end position="227"/>
    </location>
</feature>
<evidence type="ECO:0000256" key="3">
    <source>
        <dbReference type="SAM" id="SignalP"/>
    </source>
</evidence>
<dbReference type="Proteomes" id="UP000781932">
    <property type="component" value="Unassembled WGS sequence"/>
</dbReference>
<evidence type="ECO:0000256" key="2">
    <source>
        <dbReference type="SAM" id="Phobius"/>
    </source>
</evidence>
<dbReference type="GeneID" id="62158122"/>
<dbReference type="EMBL" id="JAATWM020000005">
    <property type="protein sequence ID" value="KAF9880375.1"/>
    <property type="molecule type" value="Genomic_DNA"/>
</dbReference>
<evidence type="ECO:0000256" key="1">
    <source>
        <dbReference type="SAM" id="MobiDB-lite"/>
    </source>
</evidence>
<keyword evidence="5" id="KW-1185">Reference proteome</keyword>
<evidence type="ECO:0000313" key="4">
    <source>
        <dbReference type="EMBL" id="KAF9880375.1"/>
    </source>
</evidence>
<feature type="transmembrane region" description="Helical" evidence="2">
    <location>
        <begin position="177"/>
        <end position="201"/>
    </location>
</feature>
<name>A0A9P6IIS4_9PEZI</name>
<dbReference type="OrthoDB" id="5215637at2759"/>
<feature type="chain" id="PRO_5040435708" evidence="3">
    <location>
        <begin position="22"/>
        <end position="270"/>
    </location>
</feature>
<keyword evidence="2" id="KW-0472">Membrane</keyword>
<keyword evidence="3" id="KW-0732">Signal</keyword>
<reference evidence="4" key="2">
    <citation type="submission" date="2020-11" db="EMBL/GenBank/DDBJ databases">
        <title>Whole genome sequencing of Colletotrichum sp.</title>
        <authorList>
            <person name="Li H."/>
        </authorList>
    </citation>
    <scope>NUCLEOTIDE SEQUENCE</scope>
    <source>
        <strain evidence="4">CkLH20</strain>
    </source>
</reference>
<feature type="region of interest" description="Disordered" evidence="1">
    <location>
        <begin position="240"/>
        <end position="270"/>
    </location>
</feature>
<evidence type="ECO:0000313" key="5">
    <source>
        <dbReference type="Proteomes" id="UP000781932"/>
    </source>
</evidence>
<proteinExistence type="predicted"/>
<protein>
    <submittedName>
        <fullName evidence="4">Uncharacterized protein</fullName>
    </submittedName>
</protein>
<comment type="caution">
    <text evidence="4">The sequence shown here is derived from an EMBL/GenBank/DDBJ whole genome shotgun (WGS) entry which is preliminary data.</text>
</comment>
<keyword evidence="2" id="KW-0812">Transmembrane</keyword>
<reference evidence="4" key="1">
    <citation type="submission" date="2020-03" db="EMBL/GenBank/DDBJ databases">
        <authorList>
            <person name="He L."/>
        </authorList>
    </citation>
    <scope>NUCLEOTIDE SEQUENCE</scope>
    <source>
        <strain evidence="4">CkLH20</strain>
    </source>
</reference>
<sequence length="270" mass="27983">MMHHIRLQTLAVLSLAAAAYGETCYFPDGSVDVGGIPCPRVGANEVVACCRQSSHYCLTNGLCIEPNAWTMYRNSCTDKNFRASGCPTVCHQTALGSHTGVNYCLDGATWTCLSRKNCEQGNFTMPKPRGKIMINAAAESDMGIAAVTTNVGASGTSIAVCSSAAGDSSDGSISVGAAAGIGVGVGVPLAIAVGALTILLLREKRKTRAASVAPDRRSQGNGGSVASQAWAKQEYTGGFLQTPQSTGYGHQAPATMELPPDSTVRHELPQ</sequence>
<organism evidence="4 5">
    <name type="scientific">Colletotrichum karsti</name>
    <dbReference type="NCBI Taxonomy" id="1095194"/>
    <lineage>
        <taxon>Eukaryota</taxon>
        <taxon>Fungi</taxon>
        <taxon>Dikarya</taxon>
        <taxon>Ascomycota</taxon>
        <taxon>Pezizomycotina</taxon>
        <taxon>Sordariomycetes</taxon>
        <taxon>Hypocreomycetidae</taxon>
        <taxon>Glomerellales</taxon>
        <taxon>Glomerellaceae</taxon>
        <taxon>Colletotrichum</taxon>
        <taxon>Colletotrichum boninense species complex</taxon>
    </lineage>
</organism>
<accession>A0A9P6IIS4</accession>
<dbReference type="RefSeq" id="XP_038749836.1">
    <property type="nucleotide sequence ID" value="XM_038885048.1"/>
</dbReference>